<feature type="active site" evidence="9">
    <location>
        <position position="241"/>
    </location>
</feature>
<dbReference type="GO" id="GO:0006207">
    <property type="term" value="P:'de novo' pyrimidine nucleobase biosynthetic process"/>
    <property type="evidence" value="ECO:0007669"/>
    <property type="project" value="TreeGrafter"/>
</dbReference>
<feature type="binding site" evidence="9">
    <location>
        <position position="38"/>
    </location>
    <ligand>
        <name>substrate</name>
    </ligand>
</feature>
<organism evidence="11 12">
    <name type="scientific">Candidatus Obscuribacter phosphatis</name>
    <dbReference type="NCBI Taxonomy" id="1906157"/>
    <lineage>
        <taxon>Bacteria</taxon>
        <taxon>Bacillati</taxon>
        <taxon>Candidatus Melainabacteria</taxon>
        <taxon>Candidatus Obscuribacterales</taxon>
        <taxon>Candidatus Obscuribacteraceae</taxon>
        <taxon>Candidatus Obscuribacter</taxon>
    </lineage>
</organism>
<dbReference type="Pfam" id="PF04909">
    <property type="entry name" value="Amidohydro_2"/>
    <property type="match status" value="1"/>
</dbReference>
<dbReference type="PIRSF" id="PIRSF001237">
    <property type="entry name" value="DHOdimr"/>
    <property type="match status" value="1"/>
</dbReference>
<dbReference type="SUPFAM" id="SSF51556">
    <property type="entry name" value="Metallo-dependent hydrolases"/>
    <property type="match status" value="1"/>
</dbReference>
<dbReference type="Gene3D" id="3.20.20.140">
    <property type="entry name" value="Metal-dependent hydrolases"/>
    <property type="match status" value="1"/>
</dbReference>
<protein>
    <recommendedName>
        <fullName evidence="4 9">Dihydroorotase</fullName>
        <shortName evidence="9">DHOase</shortName>
        <ecNumber evidence="4 9">3.5.2.3</ecNumber>
    </recommendedName>
</protein>
<dbReference type="NCBIfam" id="TIGR00856">
    <property type="entry name" value="pyrC_dimer"/>
    <property type="match status" value="1"/>
</dbReference>
<dbReference type="UniPathway" id="UPA00070">
    <property type="reaction ID" value="UER00117"/>
</dbReference>
<comment type="caution">
    <text evidence="11">The sequence shown here is derived from an EMBL/GenBank/DDBJ whole genome shotgun (WGS) entry which is preliminary data.</text>
</comment>
<dbReference type="AlphaFoldDB" id="A0A8J7TNV1"/>
<dbReference type="CDD" id="cd01294">
    <property type="entry name" value="DHOase"/>
    <property type="match status" value="1"/>
</dbReference>
<feature type="binding site" evidence="9">
    <location>
        <position position="257"/>
    </location>
    <ligand>
        <name>substrate</name>
    </ligand>
</feature>
<feature type="binding site" evidence="9">
    <location>
        <position position="133"/>
    </location>
    <ligand>
        <name>Zn(2+)</name>
        <dbReference type="ChEBI" id="CHEBI:29105"/>
        <label>2</label>
    </ligand>
</feature>
<dbReference type="GO" id="GO:0005829">
    <property type="term" value="C:cytosol"/>
    <property type="evidence" value="ECO:0007669"/>
    <property type="project" value="TreeGrafter"/>
</dbReference>
<comment type="similarity">
    <text evidence="3 9">Belongs to the metallo-dependent hydrolases superfamily. DHOase family. Class II DHOase subfamily.</text>
</comment>
<evidence type="ECO:0000313" key="11">
    <source>
        <dbReference type="EMBL" id="MBN8661363.1"/>
    </source>
</evidence>
<feature type="binding site" evidence="9">
    <location>
        <position position="133"/>
    </location>
    <ligand>
        <name>substrate</name>
    </ligand>
</feature>
<evidence type="ECO:0000256" key="8">
    <source>
        <dbReference type="ARBA" id="ARBA00022975"/>
    </source>
</evidence>
<evidence type="ECO:0000256" key="5">
    <source>
        <dbReference type="ARBA" id="ARBA00022723"/>
    </source>
</evidence>
<evidence type="ECO:0000256" key="3">
    <source>
        <dbReference type="ARBA" id="ARBA00005631"/>
    </source>
</evidence>
<feature type="modified residue" description="N6-carboxylysine" evidence="9">
    <location>
        <position position="96"/>
    </location>
</feature>
<feature type="binding site" evidence="9">
    <location>
        <position position="12"/>
    </location>
    <ligand>
        <name>Zn(2+)</name>
        <dbReference type="ChEBI" id="CHEBI:29105"/>
        <label>1</label>
    </ligand>
</feature>
<feature type="binding site" evidence="9">
    <location>
        <position position="10"/>
    </location>
    <ligand>
        <name>Zn(2+)</name>
        <dbReference type="ChEBI" id="CHEBI:29105"/>
        <label>1</label>
    </ligand>
</feature>
<gene>
    <name evidence="9 11" type="primary">pyrC</name>
    <name evidence="11" type="ORF">J0M35_13435</name>
</gene>
<keyword evidence="7 9" id="KW-0862">Zinc</keyword>
<dbReference type="GO" id="GO:0004151">
    <property type="term" value="F:dihydroorotase activity"/>
    <property type="evidence" value="ECO:0007669"/>
    <property type="project" value="UniProtKB-UniRule"/>
</dbReference>
<comment type="cofactor">
    <cofactor evidence="9">
        <name>Zn(2+)</name>
        <dbReference type="ChEBI" id="CHEBI:29105"/>
    </cofactor>
    <text evidence="9">Binds 2 Zn(2+) ions per subunit.</text>
</comment>
<keyword evidence="8 9" id="KW-0665">Pyrimidine biosynthesis</keyword>
<proteinExistence type="inferred from homology"/>
<evidence type="ECO:0000256" key="1">
    <source>
        <dbReference type="ARBA" id="ARBA00002368"/>
    </source>
</evidence>
<name>A0A8J7TNV1_9BACT</name>
<dbReference type="InterPro" id="IPR032466">
    <property type="entry name" value="Metal_Hydrolase"/>
</dbReference>
<dbReference type="GO" id="GO:0044205">
    <property type="term" value="P:'de novo' UMP biosynthetic process"/>
    <property type="evidence" value="ECO:0007669"/>
    <property type="project" value="UniProtKB-UniRule"/>
</dbReference>
<comment type="subunit">
    <text evidence="9">Homodimer.</text>
</comment>
<evidence type="ECO:0000313" key="12">
    <source>
        <dbReference type="Proteomes" id="UP000664277"/>
    </source>
</evidence>
<dbReference type="PROSITE" id="PS00483">
    <property type="entry name" value="DIHYDROOROTASE_2"/>
    <property type="match status" value="1"/>
</dbReference>
<dbReference type="Proteomes" id="UP000664277">
    <property type="component" value="Unassembled WGS sequence"/>
</dbReference>
<evidence type="ECO:0000256" key="2">
    <source>
        <dbReference type="ARBA" id="ARBA00004880"/>
    </source>
</evidence>
<comment type="caution">
    <text evidence="9">Lacks conserved residue(s) required for the propagation of feature annotation.</text>
</comment>
<feature type="binding site" description="via carbamate group" evidence="9">
    <location>
        <position position="96"/>
    </location>
    <ligand>
        <name>Zn(2+)</name>
        <dbReference type="ChEBI" id="CHEBI:29105"/>
        <label>2</label>
    </ligand>
</feature>
<feature type="binding site" evidence="9">
    <location>
        <position position="241"/>
    </location>
    <ligand>
        <name>Zn(2+)</name>
        <dbReference type="ChEBI" id="CHEBI:29105"/>
        <label>1</label>
    </ligand>
</feature>
<dbReference type="GO" id="GO:0008270">
    <property type="term" value="F:zinc ion binding"/>
    <property type="evidence" value="ECO:0007669"/>
    <property type="project" value="UniProtKB-UniRule"/>
</dbReference>
<dbReference type="PROSITE" id="PS00482">
    <property type="entry name" value="DIHYDROOROTASE_1"/>
    <property type="match status" value="1"/>
</dbReference>
<feature type="binding site" evidence="9">
    <location>
        <position position="168"/>
    </location>
    <ligand>
        <name>Zn(2+)</name>
        <dbReference type="ChEBI" id="CHEBI:29105"/>
        <label>2</label>
    </ligand>
</feature>
<feature type="domain" description="Amidohydrolase-related" evidence="10">
    <location>
        <begin position="87"/>
        <end position="169"/>
    </location>
</feature>
<dbReference type="InterPro" id="IPR004721">
    <property type="entry name" value="DHOdimr"/>
</dbReference>
<evidence type="ECO:0000256" key="9">
    <source>
        <dbReference type="HAMAP-Rule" id="MF_00219"/>
    </source>
</evidence>
<comment type="function">
    <text evidence="1 9">Catalyzes the reversible cyclization of carbamoyl aspartate to dihydroorotate.</text>
</comment>
<dbReference type="HAMAP" id="MF_00219">
    <property type="entry name" value="PyrC_classII"/>
    <property type="match status" value="1"/>
</dbReference>
<dbReference type="PANTHER" id="PTHR43137">
    <property type="entry name" value="DIHYDROOROTASE"/>
    <property type="match status" value="1"/>
</dbReference>
<evidence type="ECO:0000256" key="7">
    <source>
        <dbReference type="ARBA" id="ARBA00022833"/>
    </source>
</evidence>
<dbReference type="EMBL" id="JAFLCK010000019">
    <property type="protein sequence ID" value="MBN8661363.1"/>
    <property type="molecule type" value="Genomic_DNA"/>
</dbReference>
<reference evidence="11" key="1">
    <citation type="submission" date="2021-02" db="EMBL/GenBank/DDBJ databases">
        <title>Genome-Resolved Metagenomics of a Microbial Community Performing Photosynthetic Biological Nutrient Removal.</title>
        <authorList>
            <person name="Mcdaniel E.A."/>
        </authorList>
    </citation>
    <scope>NUCLEOTIDE SEQUENCE</scope>
    <source>
        <strain evidence="11">UWPOB_OBS1</strain>
    </source>
</reference>
<evidence type="ECO:0000259" key="10">
    <source>
        <dbReference type="Pfam" id="PF04909"/>
    </source>
</evidence>
<comment type="catalytic activity">
    <reaction evidence="9">
        <text>(S)-dihydroorotate + H2O = N-carbamoyl-L-aspartate + H(+)</text>
        <dbReference type="Rhea" id="RHEA:24296"/>
        <dbReference type="ChEBI" id="CHEBI:15377"/>
        <dbReference type="ChEBI" id="CHEBI:15378"/>
        <dbReference type="ChEBI" id="CHEBI:30864"/>
        <dbReference type="ChEBI" id="CHEBI:32814"/>
        <dbReference type="EC" id="3.5.2.3"/>
    </reaction>
</comment>
<keyword evidence="5 9" id="KW-0479">Metal-binding</keyword>
<evidence type="ECO:0000256" key="6">
    <source>
        <dbReference type="ARBA" id="ARBA00022801"/>
    </source>
</evidence>
<evidence type="ECO:0000256" key="4">
    <source>
        <dbReference type="ARBA" id="ARBA00012860"/>
    </source>
</evidence>
<feature type="binding site" evidence="9">
    <location>
        <begin position="12"/>
        <end position="14"/>
    </location>
    <ligand>
        <name>substrate</name>
    </ligand>
</feature>
<dbReference type="InterPro" id="IPR006680">
    <property type="entry name" value="Amidohydro-rel"/>
</dbReference>
<accession>A0A8J7TNV1</accession>
<feature type="binding site" evidence="9">
    <location>
        <position position="245"/>
    </location>
    <ligand>
        <name>substrate</name>
    </ligand>
</feature>
<dbReference type="EC" id="3.5.2.3" evidence="4 9"/>
<sequence>MRLRKFDDMHLHLRQGEMLKLVLPYTLSQCARALVMPNTSPAVLTASDLTNYRSEILQAAGSAKAGFEPLMTFKITPACDSSSIASLKSAGAIAGKLYPDGVTTNSEGGVRDFRALFPVYEAMQEAGLVLCLHGELPGAFSLDREEKFLEVLQEIAARFTRLKIVLEHVTTAAAVACVSALPANVAATITLHHLYITLDDLLGDKLNPHNFCKPVAKRPEDREALIKAATSGSAKFFFGSDSAPHSIEAKECACGAAGVYSAPVLAPLLKQLFDDAGSDQLENFVSRFGADFYGLPVNQDFIELKEEEWLVPEVLDGIKPFMAGSRLRWRLV</sequence>
<dbReference type="PANTHER" id="PTHR43137:SF1">
    <property type="entry name" value="DIHYDROOROTASE"/>
    <property type="match status" value="1"/>
</dbReference>
<dbReference type="InterPro" id="IPR002195">
    <property type="entry name" value="Dihydroorotase_CS"/>
</dbReference>
<comment type="pathway">
    <text evidence="2 9">Pyrimidine metabolism; UMP biosynthesis via de novo pathway; (S)-dihydroorotate from bicarbonate: step 3/3.</text>
</comment>
<keyword evidence="6 9" id="KW-0378">Hydrolase</keyword>
<feature type="binding site" description="via carbamate group" evidence="9">
    <location>
        <position position="96"/>
    </location>
    <ligand>
        <name>Zn(2+)</name>
        <dbReference type="ChEBI" id="CHEBI:29105"/>
        <label>1</label>
    </ligand>
</feature>